<dbReference type="Pfam" id="PF10790">
    <property type="entry name" value="DUF2604"/>
    <property type="match status" value="1"/>
</dbReference>
<accession>I3C4Y6</accession>
<dbReference type="HOGENOM" id="CLU_2436868_0_0_10"/>
<name>I3C4Y6_9FLAO</name>
<evidence type="ECO:0000313" key="1">
    <source>
        <dbReference type="EMBL" id="EIJ38679.1"/>
    </source>
</evidence>
<organism evidence="1 2">
    <name type="scientific">Galbibacter orientalis DSM 19592</name>
    <dbReference type="NCBI Taxonomy" id="926559"/>
    <lineage>
        <taxon>Bacteria</taxon>
        <taxon>Pseudomonadati</taxon>
        <taxon>Bacteroidota</taxon>
        <taxon>Flavobacteriia</taxon>
        <taxon>Flavobacteriales</taxon>
        <taxon>Flavobacteriaceae</taxon>
        <taxon>Galbibacter</taxon>
    </lineage>
</organism>
<dbReference type="Proteomes" id="UP000004690">
    <property type="component" value="Unassembled WGS sequence"/>
</dbReference>
<gene>
    <name evidence="1" type="ORF">JoomaDRAFT_1668</name>
</gene>
<dbReference type="SUPFAM" id="SSF54236">
    <property type="entry name" value="Ubiquitin-like"/>
    <property type="match status" value="1"/>
</dbReference>
<dbReference type="RefSeq" id="WP_008611936.1">
    <property type="nucleotide sequence ID" value="NZ_JH651379.1"/>
</dbReference>
<keyword evidence="2" id="KW-1185">Reference proteome</keyword>
<dbReference type="InterPro" id="IPR019726">
    <property type="entry name" value="DUF2604"/>
</dbReference>
<protein>
    <recommendedName>
        <fullName evidence="3">Ubiquitin-like domain-containing protein</fullName>
    </recommendedName>
</protein>
<proteinExistence type="predicted"/>
<sequence>MKKEKITIKVLIENDRIYVDDYNANQKVQVIVNKTLANLNITAEGRELRHEDGEPITDFSKTIEEANIQDGECLRFVKKSTKPDRDKGFA</sequence>
<dbReference type="STRING" id="926559.JoomaDRAFT_1668"/>
<evidence type="ECO:0008006" key="3">
    <source>
        <dbReference type="Google" id="ProtNLM"/>
    </source>
</evidence>
<reference evidence="1 2" key="1">
    <citation type="submission" date="2012-02" db="EMBL/GenBank/DDBJ databases">
        <title>Improved High-Quality Draft genome of Joostella marina DSM 19592.</title>
        <authorList>
            <consortium name="US DOE Joint Genome Institute (JGI-PGF)"/>
            <person name="Lucas S."/>
            <person name="Copeland A."/>
            <person name="Lapidus A."/>
            <person name="Bruce D."/>
            <person name="Goodwin L."/>
            <person name="Pitluck S."/>
            <person name="Peters L."/>
            <person name="Chertkov O."/>
            <person name="Ovchinnikova G."/>
            <person name="Kyrpides N."/>
            <person name="Mavromatis K."/>
            <person name="Detter J.C."/>
            <person name="Han C."/>
            <person name="Land M."/>
            <person name="Hauser L."/>
            <person name="Markowitz V."/>
            <person name="Cheng J.-F."/>
            <person name="Hugenholtz P."/>
            <person name="Woyke T."/>
            <person name="Wu D."/>
            <person name="Tindall B."/>
            <person name="Brambilla E."/>
            <person name="Klenk H.-P."/>
            <person name="Eisen J.A."/>
        </authorList>
    </citation>
    <scope>NUCLEOTIDE SEQUENCE [LARGE SCALE GENOMIC DNA]</scope>
    <source>
        <strain evidence="1 2">DSM 19592</strain>
    </source>
</reference>
<evidence type="ECO:0000313" key="2">
    <source>
        <dbReference type="Proteomes" id="UP000004690"/>
    </source>
</evidence>
<dbReference type="AlphaFoldDB" id="I3C4Y6"/>
<dbReference type="EMBL" id="JH651379">
    <property type="protein sequence ID" value="EIJ38679.1"/>
    <property type="molecule type" value="Genomic_DNA"/>
</dbReference>
<dbReference type="InterPro" id="IPR029071">
    <property type="entry name" value="Ubiquitin-like_domsf"/>
</dbReference>
<dbReference type="OrthoDB" id="9850458at2"/>